<dbReference type="Proteomes" id="UP000051221">
    <property type="component" value="Unassembled WGS sequence"/>
</dbReference>
<sequence>MMVIRPVTRDDKQALLKLATKTGVGFTSLPNNEARLTDRIERMMATWEGDAPLHDQGYLFVLEETETGEVVGISGVEVAIGLTEAWYDFRVGTLVHASKELNVYTQMPTLFLSNDHTGYSELCTLFLDPDYRQGKNGHLLSKSRMLFMATFQDKFADKLIAEMRGVSDENGHSPFWESLGRHFFAIDFSEADYLTGIGQKAFIAELMPKHPLYVDFLTEEAKAVIAEVHENTLPARKILEGEGMRYEGYIDIFDAGPTLEAYTRDLRIVRDFETRKVVIAEHIEDTETTLLIGNESYQNYRALIGNQPCTETDIVLSAAQAKALRVSDGGHVRIAPLFAKEKRHDLA</sequence>
<dbReference type="NCBIfam" id="NF007770">
    <property type="entry name" value="PRK10456.1"/>
    <property type="match status" value="1"/>
</dbReference>
<comment type="caution">
    <text evidence="5">The sequence shown here is derived from an EMBL/GenBank/DDBJ whole genome shotgun (WGS) entry which is preliminary data.</text>
</comment>
<dbReference type="EMBL" id="LKHS01000004">
    <property type="protein sequence ID" value="KQH87228.1"/>
    <property type="molecule type" value="Genomic_DNA"/>
</dbReference>
<dbReference type="EC" id="2.3.1.109" evidence="4"/>
<name>A0A0Q2Y3D0_VIBFU</name>
<dbReference type="AlphaFoldDB" id="A0A0Q2Y3D0"/>
<dbReference type="InterPro" id="IPR007041">
    <property type="entry name" value="Arg_succinylTrfase_AstA/AruG"/>
</dbReference>
<keyword evidence="3" id="KW-0012">Acyltransferase</keyword>
<evidence type="ECO:0000256" key="3">
    <source>
        <dbReference type="ARBA" id="ARBA00023315"/>
    </source>
</evidence>
<organism evidence="5 6">
    <name type="scientific">Vibrio furnissii</name>
    <dbReference type="NCBI Taxonomy" id="29494"/>
    <lineage>
        <taxon>Bacteria</taxon>
        <taxon>Pseudomonadati</taxon>
        <taxon>Pseudomonadota</taxon>
        <taxon>Gammaproteobacteria</taxon>
        <taxon>Vibrionales</taxon>
        <taxon>Vibrionaceae</taxon>
        <taxon>Vibrio</taxon>
    </lineage>
</organism>
<dbReference type="GO" id="GO:0008791">
    <property type="term" value="F:arginine N-succinyltransferase activity"/>
    <property type="evidence" value="ECO:0007669"/>
    <property type="project" value="UniProtKB-UniRule"/>
</dbReference>
<dbReference type="FunCoup" id="A0A0Q2Y3D0">
    <property type="interactions" value="33"/>
</dbReference>
<proteinExistence type="predicted"/>
<dbReference type="Gene3D" id="2.40.40.20">
    <property type="match status" value="1"/>
</dbReference>
<keyword evidence="2 5" id="KW-0808">Transferase</keyword>
<dbReference type="SUPFAM" id="SSF55729">
    <property type="entry name" value="Acyl-CoA N-acyltransferases (Nat)"/>
    <property type="match status" value="1"/>
</dbReference>
<protein>
    <recommendedName>
        <fullName evidence="4">Arginine N-succinyltransferase</fullName>
        <ecNumber evidence="4">2.3.1.109</ecNumber>
    </recommendedName>
</protein>
<evidence type="ECO:0000313" key="5">
    <source>
        <dbReference type="EMBL" id="KQH87228.1"/>
    </source>
</evidence>
<keyword evidence="1" id="KW-0056">Arginine metabolism</keyword>
<evidence type="ECO:0000313" key="6">
    <source>
        <dbReference type="Proteomes" id="UP000051221"/>
    </source>
</evidence>
<dbReference type="Pfam" id="PF04958">
    <property type="entry name" value="AstA"/>
    <property type="match status" value="1"/>
</dbReference>
<dbReference type="InterPro" id="IPR016181">
    <property type="entry name" value="Acyl_CoA_acyltransferase"/>
</dbReference>
<reference evidence="5 6" key="1">
    <citation type="submission" date="2015-08" db="EMBL/GenBank/DDBJ databases">
        <title>Antibacterial properties of a collection of Vibrionaceae strains.</title>
        <authorList>
            <person name="Giubergia S."/>
        </authorList>
    </citation>
    <scope>NUCLEOTIDE SEQUENCE [LARGE SCALE GENOMIC DNA]</scope>
    <source>
        <strain evidence="5 6">S0821</strain>
    </source>
</reference>
<evidence type="ECO:0000256" key="1">
    <source>
        <dbReference type="ARBA" id="ARBA00022503"/>
    </source>
</evidence>
<dbReference type="NCBIfam" id="TIGR03243">
    <property type="entry name" value="arg_catab_AOST"/>
    <property type="match status" value="1"/>
</dbReference>
<dbReference type="NCBIfam" id="TIGR03244">
    <property type="entry name" value="arg_catab_AstA"/>
    <property type="match status" value="1"/>
</dbReference>
<dbReference type="RefSeq" id="WP_055465564.1">
    <property type="nucleotide sequence ID" value="NZ_LKHS01000004.1"/>
</dbReference>
<accession>A0A0Q2Y3D0</accession>
<evidence type="ECO:0000256" key="2">
    <source>
        <dbReference type="ARBA" id="ARBA00022679"/>
    </source>
</evidence>
<evidence type="ECO:0000256" key="4">
    <source>
        <dbReference type="NCBIfam" id="TIGR03244"/>
    </source>
</evidence>
<dbReference type="PANTHER" id="PTHR30420:SF1">
    <property type="entry name" value="ARGININE N-SUCCINYLTRANSFERASE"/>
    <property type="match status" value="1"/>
</dbReference>
<dbReference type="GO" id="GO:0006527">
    <property type="term" value="P:L-arginine catabolic process"/>
    <property type="evidence" value="ECO:0007669"/>
    <property type="project" value="UniProtKB-UniRule"/>
</dbReference>
<dbReference type="InterPro" id="IPR017650">
    <property type="entry name" value="Arginine_N-succinylTrfase"/>
</dbReference>
<dbReference type="PANTHER" id="PTHR30420">
    <property type="entry name" value="N-SUCCINYLARGININE DIHYDROLASE"/>
    <property type="match status" value="1"/>
</dbReference>
<dbReference type="InParanoid" id="A0A0Q2Y3D0"/>
<keyword evidence="6" id="KW-1185">Reference proteome</keyword>
<gene>
    <name evidence="5" type="ORF">AMR76_05790</name>
</gene>